<proteinExistence type="predicted"/>
<dbReference type="EMBL" id="JAINVZ010000012">
    <property type="protein sequence ID" value="MBY8886952.1"/>
    <property type="molecule type" value="Genomic_DNA"/>
</dbReference>
<evidence type="ECO:0000256" key="1">
    <source>
        <dbReference type="SAM" id="MobiDB-lite"/>
    </source>
</evidence>
<reference evidence="3 4" key="1">
    <citation type="submission" date="2021-08" db="EMBL/GenBank/DDBJ databases">
        <title>Streptomyces sp. PTM05 isolated from lichen.</title>
        <authorList>
            <person name="Somphong A."/>
            <person name="Phongsopitanun W."/>
            <person name="Tanasupawat S."/>
        </authorList>
    </citation>
    <scope>NUCLEOTIDE SEQUENCE [LARGE SCALE GENOMIC DNA]</scope>
    <source>
        <strain evidence="3 4">Ptm05</strain>
    </source>
</reference>
<accession>A0ABS7QYU5</accession>
<dbReference type="Proteomes" id="UP001198565">
    <property type="component" value="Unassembled WGS sequence"/>
</dbReference>
<protein>
    <submittedName>
        <fullName evidence="3">DUF5819 family protein</fullName>
    </submittedName>
</protein>
<organism evidence="3 4">
    <name type="scientific">Streptantibioticus parmotrematis</name>
    <dbReference type="NCBI Taxonomy" id="2873249"/>
    <lineage>
        <taxon>Bacteria</taxon>
        <taxon>Bacillati</taxon>
        <taxon>Actinomycetota</taxon>
        <taxon>Actinomycetes</taxon>
        <taxon>Kitasatosporales</taxon>
        <taxon>Streptomycetaceae</taxon>
        <taxon>Streptantibioticus</taxon>
    </lineage>
</organism>
<sequence>MTDIPGPDGSGGPDGPHGPHGPYGPRGADGSPDSPHGADGGPAAVPWRVRVFVVAALLPVALFTAACLIYNAPASPVQVRLARPVNDVMGPYFSQDWQLFAPTPGTTNDLLYLEVTMRRAGSATAVQTKPLEIEGAIDRTPRERRWNPTKLPGVVLAFQENAADYARQSGQIDENYPADERAAQHKALLKRFTPTFEELQRFLSVRAASLYPGAKILAVRATFKEQPIVPFSQRYESPAPSQPVSGVLRTSWMSYVPGVAD</sequence>
<evidence type="ECO:0000313" key="3">
    <source>
        <dbReference type="EMBL" id="MBY8886952.1"/>
    </source>
</evidence>
<keyword evidence="4" id="KW-1185">Reference proteome</keyword>
<name>A0ABS7QYU5_9ACTN</name>
<evidence type="ECO:0000256" key="2">
    <source>
        <dbReference type="SAM" id="Phobius"/>
    </source>
</evidence>
<dbReference type="Pfam" id="PF19136">
    <property type="entry name" value="DUF5819"/>
    <property type="match status" value="1"/>
</dbReference>
<evidence type="ECO:0000313" key="4">
    <source>
        <dbReference type="Proteomes" id="UP001198565"/>
    </source>
</evidence>
<dbReference type="InterPro" id="IPR043857">
    <property type="entry name" value="DUF5819"/>
</dbReference>
<gene>
    <name evidence="3" type="ORF">K7472_19110</name>
</gene>
<feature type="region of interest" description="Disordered" evidence="1">
    <location>
        <begin position="1"/>
        <end position="41"/>
    </location>
</feature>
<keyword evidence="2" id="KW-1133">Transmembrane helix</keyword>
<keyword evidence="2" id="KW-0472">Membrane</keyword>
<dbReference type="RefSeq" id="WP_222979657.1">
    <property type="nucleotide sequence ID" value="NZ_JAINVZ010000012.1"/>
</dbReference>
<comment type="caution">
    <text evidence="3">The sequence shown here is derived from an EMBL/GenBank/DDBJ whole genome shotgun (WGS) entry which is preliminary data.</text>
</comment>
<feature type="transmembrane region" description="Helical" evidence="2">
    <location>
        <begin position="51"/>
        <end position="70"/>
    </location>
</feature>
<keyword evidence="2" id="KW-0812">Transmembrane</keyword>